<dbReference type="CDD" id="cd00104">
    <property type="entry name" value="KAZAL_FS"/>
    <property type="match status" value="1"/>
</dbReference>
<dbReference type="Gene3D" id="3.30.60.30">
    <property type="match status" value="1"/>
</dbReference>
<organism evidence="2 3">
    <name type="scientific">Stichopus japonicus</name>
    <name type="common">Sea cucumber</name>
    <dbReference type="NCBI Taxonomy" id="307972"/>
    <lineage>
        <taxon>Eukaryota</taxon>
        <taxon>Metazoa</taxon>
        <taxon>Echinodermata</taxon>
        <taxon>Eleutherozoa</taxon>
        <taxon>Echinozoa</taxon>
        <taxon>Holothuroidea</taxon>
        <taxon>Aspidochirotacea</taxon>
        <taxon>Aspidochirotida</taxon>
        <taxon>Stichopodidae</taxon>
        <taxon>Apostichopus</taxon>
    </lineage>
</organism>
<protein>
    <recommendedName>
        <fullName evidence="1">Kazal-like domain-containing protein</fullName>
    </recommendedName>
</protein>
<proteinExistence type="predicted"/>
<dbReference type="Proteomes" id="UP000230750">
    <property type="component" value="Unassembled WGS sequence"/>
</dbReference>
<dbReference type="PROSITE" id="PS51465">
    <property type="entry name" value="KAZAL_2"/>
    <property type="match status" value="1"/>
</dbReference>
<comment type="caution">
    <text evidence="2">The sequence shown here is derived from an EMBL/GenBank/DDBJ whole genome shotgun (WGS) entry which is preliminary data.</text>
</comment>
<dbReference type="EMBL" id="MRZV01001060">
    <property type="protein sequence ID" value="PIK41019.1"/>
    <property type="molecule type" value="Genomic_DNA"/>
</dbReference>
<evidence type="ECO:0000313" key="2">
    <source>
        <dbReference type="EMBL" id="PIK41019.1"/>
    </source>
</evidence>
<dbReference type="InterPro" id="IPR002350">
    <property type="entry name" value="Kazal_dom"/>
</dbReference>
<accession>A0A2G8JZ80</accession>
<gene>
    <name evidence="2" type="ORF">BSL78_22123</name>
</gene>
<sequence>MEKCRSLTFFSSFLNRQLCTTVADTARVISVPSVEAMATPTSRNAISEEELVSDETQHWSACTRESVSLDWMILSEWGGGWGMGVEELGYGIWAMVCLRMGNMNCNEIFPSLKQNGQENVLVDDFSSASGRIFRGGLKTDRSLCLTFTCPLVYNPVWTDDVTYYNSCELQKKTLCTLKKNISVLHHGICLR</sequence>
<dbReference type="SUPFAM" id="SSF100895">
    <property type="entry name" value="Kazal-type serine protease inhibitors"/>
    <property type="match status" value="1"/>
</dbReference>
<keyword evidence="3" id="KW-1185">Reference proteome</keyword>
<evidence type="ECO:0000313" key="3">
    <source>
        <dbReference type="Proteomes" id="UP000230750"/>
    </source>
</evidence>
<dbReference type="InterPro" id="IPR036058">
    <property type="entry name" value="Kazal_dom_sf"/>
</dbReference>
<reference evidence="2 3" key="1">
    <citation type="journal article" date="2017" name="PLoS Biol.">
        <title>The sea cucumber genome provides insights into morphological evolution and visceral regeneration.</title>
        <authorList>
            <person name="Zhang X."/>
            <person name="Sun L."/>
            <person name="Yuan J."/>
            <person name="Sun Y."/>
            <person name="Gao Y."/>
            <person name="Zhang L."/>
            <person name="Li S."/>
            <person name="Dai H."/>
            <person name="Hamel J.F."/>
            <person name="Liu C."/>
            <person name="Yu Y."/>
            <person name="Liu S."/>
            <person name="Lin W."/>
            <person name="Guo K."/>
            <person name="Jin S."/>
            <person name="Xu P."/>
            <person name="Storey K.B."/>
            <person name="Huan P."/>
            <person name="Zhang T."/>
            <person name="Zhou Y."/>
            <person name="Zhang J."/>
            <person name="Lin C."/>
            <person name="Li X."/>
            <person name="Xing L."/>
            <person name="Huo D."/>
            <person name="Sun M."/>
            <person name="Wang L."/>
            <person name="Mercier A."/>
            <person name="Li F."/>
            <person name="Yang H."/>
            <person name="Xiang J."/>
        </authorList>
    </citation>
    <scope>NUCLEOTIDE SEQUENCE [LARGE SCALE GENOMIC DNA]</scope>
    <source>
        <strain evidence="2">Shaxun</strain>
        <tissue evidence="2">Muscle</tissue>
    </source>
</reference>
<dbReference type="AlphaFoldDB" id="A0A2G8JZ80"/>
<feature type="domain" description="Kazal-like" evidence="1">
    <location>
        <begin position="138"/>
        <end position="191"/>
    </location>
</feature>
<name>A0A2G8JZ80_STIJA</name>
<evidence type="ECO:0000259" key="1">
    <source>
        <dbReference type="PROSITE" id="PS51465"/>
    </source>
</evidence>